<evidence type="ECO:0000313" key="2">
    <source>
        <dbReference type="Proteomes" id="UP000790709"/>
    </source>
</evidence>
<gene>
    <name evidence="1" type="ORF">BV22DRAFT_1124599</name>
</gene>
<dbReference type="EMBL" id="MU266329">
    <property type="protein sequence ID" value="KAH7930836.1"/>
    <property type="molecule type" value="Genomic_DNA"/>
</dbReference>
<accession>A0ACB8BYZ7</accession>
<dbReference type="Proteomes" id="UP000790709">
    <property type="component" value="Unassembled WGS sequence"/>
</dbReference>
<evidence type="ECO:0000313" key="1">
    <source>
        <dbReference type="EMBL" id="KAH7930836.1"/>
    </source>
</evidence>
<sequence length="553" mass="59859">MNTSSPIPVLIAGAGPAGLVAALTLLRNGVSVRIIDKEPHYRIGQRGPGIFPRALELFHFLEVPEVDEVARPVPLLRIYKPGSVEPLKTFPMSPYTEPTPAIPIFNPKVIGQQTLEAILRSHLEKFGVFVELGCELRSFEQSGDGVVASVAKRQGSEEVLETIEASWLIGTDGARGVTRKQLGLTFLGETRGEVRLVTGDIRLKGKGIDTVHWHNFLSQDGKGEKRLLFRPTKEVGEDGFHFLLFGQGVDVAKLAADKEALYAVMRELTATEIEFKELVWASEFSPNIRMVNKFGEGRVFVAEDAAHVHSPTGGQGLNSSVQDAFNLSWKIALVQKGLSPDSLLPTYTAERLPVIAEMLELTTELLDKTVRRTEALEESVLTRGQKLYMLGVNYRYSPIVVDEFSDAGPVDAYGLQQEGVLVAGDRAPDAPRLTSGDGEATRLFDVFRPAYHTVLVFAPDCASAAPVLSALGRYESSVLRSVIVLPSSAARSSATSTTANLALVDEGGHAYGGYLVGEGETRVVVVRPDGVVGAIVSGVQGLEKYFGLVFDSF</sequence>
<comment type="caution">
    <text evidence="1">The sequence shown here is derived from an EMBL/GenBank/DDBJ whole genome shotgun (WGS) entry which is preliminary data.</text>
</comment>
<proteinExistence type="predicted"/>
<reference evidence="1" key="1">
    <citation type="journal article" date="2021" name="New Phytol.">
        <title>Evolutionary innovations through gain and loss of genes in the ectomycorrhizal Boletales.</title>
        <authorList>
            <person name="Wu G."/>
            <person name="Miyauchi S."/>
            <person name="Morin E."/>
            <person name="Kuo A."/>
            <person name="Drula E."/>
            <person name="Varga T."/>
            <person name="Kohler A."/>
            <person name="Feng B."/>
            <person name="Cao Y."/>
            <person name="Lipzen A."/>
            <person name="Daum C."/>
            <person name="Hundley H."/>
            <person name="Pangilinan J."/>
            <person name="Johnson J."/>
            <person name="Barry K."/>
            <person name="LaButti K."/>
            <person name="Ng V."/>
            <person name="Ahrendt S."/>
            <person name="Min B."/>
            <person name="Choi I.G."/>
            <person name="Park H."/>
            <person name="Plett J.M."/>
            <person name="Magnuson J."/>
            <person name="Spatafora J.W."/>
            <person name="Nagy L.G."/>
            <person name="Henrissat B."/>
            <person name="Grigoriev I.V."/>
            <person name="Yang Z.L."/>
            <person name="Xu J."/>
            <person name="Martin F.M."/>
        </authorList>
    </citation>
    <scope>NUCLEOTIDE SEQUENCE</scope>
    <source>
        <strain evidence="1">KUC20120723A-06</strain>
    </source>
</reference>
<keyword evidence="2" id="KW-1185">Reference proteome</keyword>
<name>A0ACB8BYZ7_9AGAM</name>
<protein>
    <submittedName>
        <fullName evidence="1">Uncharacterized protein</fullName>
    </submittedName>
</protein>
<organism evidence="1 2">
    <name type="scientific">Leucogyrophana mollusca</name>
    <dbReference type="NCBI Taxonomy" id="85980"/>
    <lineage>
        <taxon>Eukaryota</taxon>
        <taxon>Fungi</taxon>
        <taxon>Dikarya</taxon>
        <taxon>Basidiomycota</taxon>
        <taxon>Agaricomycotina</taxon>
        <taxon>Agaricomycetes</taxon>
        <taxon>Agaricomycetidae</taxon>
        <taxon>Boletales</taxon>
        <taxon>Boletales incertae sedis</taxon>
        <taxon>Leucogyrophana</taxon>
    </lineage>
</organism>